<feature type="non-terminal residue" evidence="2">
    <location>
        <position position="1"/>
    </location>
</feature>
<feature type="non-terminal residue" evidence="2">
    <location>
        <position position="97"/>
    </location>
</feature>
<evidence type="ECO:0000313" key="2">
    <source>
        <dbReference type="EMBL" id="GAH52392.1"/>
    </source>
</evidence>
<evidence type="ECO:0008006" key="3">
    <source>
        <dbReference type="Google" id="ProtNLM"/>
    </source>
</evidence>
<reference evidence="2" key="1">
    <citation type="journal article" date="2014" name="Front. Microbiol.">
        <title>High frequency of phylogenetically diverse reductive dehalogenase-homologous genes in deep subseafloor sedimentary metagenomes.</title>
        <authorList>
            <person name="Kawai M."/>
            <person name="Futagami T."/>
            <person name="Toyoda A."/>
            <person name="Takaki Y."/>
            <person name="Nishi S."/>
            <person name="Hori S."/>
            <person name="Arai W."/>
            <person name="Tsubouchi T."/>
            <person name="Morono Y."/>
            <person name="Uchiyama I."/>
            <person name="Ito T."/>
            <person name="Fujiyama A."/>
            <person name="Inagaki F."/>
            <person name="Takami H."/>
        </authorList>
    </citation>
    <scope>NUCLEOTIDE SEQUENCE</scope>
    <source>
        <strain evidence="2">Expedition CK06-06</strain>
    </source>
</reference>
<proteinExistence type="predicted"/>
<dbReference type="EMBL" id="BARU01015492">
    <property type="protein sequence ID" value="GAH52392.1"/>
    <property type="molecule type" value="Genomic_DNA"/>
</dbReference>
<feature type="compositionally biased region" description="Low complexity" evidence="1">
    <location>
        <begin position="85"/>
        <end position="97"/>
    </location>
</feature>
<dbReference type="AlphaFoldDB" id="X1G568"/>
<gene>
    <name evidence="2" type="ORF">S03H2_26593</name>
</gene>
<name>X1G568_9ZZZZ</name>
<feature type="region of interest" description="Disordered" evidence="1">
    <location>
        <begin position="78"/>
        <end position="97"/>
    </location>
</feature>
<protein>
    <recommendedName>
        <fullName evidence="3">Pyrrolo-quinoline quinone</fullName>
    </recommendedName>
</protein>
<accession>X1G568</accession>
<sequence>QAHDWTQSVLKFAHGKDGLTLVGTYTPFNHCATAANDVDLGSGGIALLPAQAGTRLLAVGGKQGNVYLLERTHLPGRLDRRPPCSDDASSDLSLLAP</sequence>
<organism evidence="2">
    <name type="scientific">marine sediment metagenome</name>
    <dbReference type="NCBI Taxonomy" id="412755"/>
    <lineage>
        <taxon>unclassified sequences</taxon>
        <taxon>metagenomes</taxon>
        <taxon>ecological metagenomes</taxon>
    </lineage>
</organism>
<comment type="caution">
    <text evidence="2">The sequence shown here is derived from an EMBL/GenBank/DDBJ whole genome shotgun (WGS) entry which is preliminary data.</text>
</comment>
<evidence type="ECO:0000256" key="1">
    <source>
        <dbReference type="SAM" id="MobiDB-lite"/>
    </source>
</evidence>